<dbReference type="Proteomes" id="UP000772434">
    <property type="component" value="Unassembled WGS sequence"/>
</dbReference>
<name>A0A9P5U4E5_9AGAR</name>
<reference evidence="1" key="1">
    <citation type="submission" date="2020-11" db="EMBL/GenBank/DDBJ databases">
        <authorList>
            <consortium name="DOE Joint Genome Institute"/>
            <person name="Ahrendt S."/>
            <person name="Riley R."/>
            <person name="Andreopoulos W."/>
            <person name="Labutti K."/>
            <person name="Pangilinan J."/>
            <person name="Ruiz-Duenas F.J."/>
            <person name="Barrasa J.M."/>
            <person name="Sanchez-Garcia M."/>
            <person name="Camarero S."/>
            <person name="Miyauchi S."/>
            <person name="Serrano A."/>
            <person name="Linde D."/>
            <person name="Babiker R."/>
            <person name="Drula E."/>
            <person name="Ayuso-Fernandez I."/>
            <person name="Pacheco R."/>
            <person name="Padilla G."/>
            <person name="Ferreira P."/>
            <person name="Barriuso J."/>
            <person name="Kellner H."/>
            <person name="Castanera R."/>
            <person name="Alfaro M."/>
            <person name="Ramirez L."/>
            <person name="Pisabarro A.G."/>
            <person name="Kuo A."/>
            <person name="Tritt A."/>
            <person name="Lipzen A."/>
            <person name="He G."/>
            <person name="Yan M."/>
            <person name="Ng V."/>
            <person name="Cullen D."/>
            <person name="Martin F."/>
            <person name="Rosso M.-N."/>
            <person name="Henrissat B."/>
            <person name="Hibbett D."/>
            <person name="Martinez A.T."/>
            <person name="Grigoriev I.V."/>
        </authorList>
    </citation>
    <scope>NUCLEOTIDE SEQUENCE</scope>
    <source>
        <strain evidence="1">AH 40177</strain>
    </source>
</reference>
<dbReference type="OrthoDB" id="9975959at2759"/>
<gene>
    <name evidence="1" type="ORF">BDP27DRAFT_1333265</name>
</gene>
<accession>A0A9P5U4E5</accession>
<dbReference type="AlphaFoldDB" id="A0A9P5U4E5"/>
<comment type="caution">
    <text evidence="1">The sequence shown here is derived from an EMBL/GenBank/DDBJ whole genome shotgun (WGS) entry which is preliminary data.</text>
</comment>
<evidence type="ECO:0000313" key="2">
    <source>
        <dbReference type="Proteomes" id="UP000772434"/>
    </source>
</evidence>
<evidence type="ECO:0000313" key="1">
    <source>
        <dbReference type="EMBL" id="KAF9064653.1"/>
    </source>
</evidence>
<protein>
    <submittedName>
        <fullName evidence="1">Uncharacterized protein</fullName>
    </submittedName>
</protein>
<dbReference type="EMBL" id="JADNRY010000119">
    <property type="protein sequence ID" value="KAF9064653.1"/>
    <property type="molecule type" value="Genomic_DNA"/>
</dbReference>
<sequence>MARNLFLQELALGIHQFFEQRMSIYIWCSPGDGCSRSKLVPGRGFCGNGISFQLKLIFFWSGFGGIIAGDFFPEDDLLVDRNKLVYAWIALHRKHPNGDTWSVVVEPRDGLGPGRLDRVVLLSLKAKETEVFRPGRRAKKTKSLSRSLGVTIPG</sequence>
<proteinExistence type="predicted"/>
<organism evidence="1 2">
    <name type="scientific">Rhodocollybia butyracea</name>
    <dbReference type="NCBI Taxonomy" id="206335"/>
    <lineage>
        <taxon>Eukaryota</taxon>
        <taxon>Fungi</taxon>
        <taxon>Dikarya</taxon>
        <taxon>Basidiomycota</taxon>
        <taxon>Agaricomycotina</taxon>
        <taxon>Agaricomycetes</taxon>
        <taxon>Agaricomycetidae</taxon>
        <taxon>Agaricales</taxon>
        <taxon>Marasmiineae</taxon>
        <taxon>Omphalotaceae</taxon>
        <taxon>Rhodocollybia</taxon>
    </lineage>
</organism>
<keyword evidence="2" id="KW-1185">Reference proteome</keyword>